<dbReference type="STRING" id="1213857.A0A484F7Q4"/>
<dbReference type="EMBL" id="AMCV02000062">
    <property type="protein sequence ID" value="TDZ13629.1"/>
    <property type="molecule type" value="Genomic_DNA"/>
</dbReference>
<dbReference type="AlphaFoldDB" id="A0A484F7Q4"/>
<reference evidence="3" key="1">
    <citation type="journal article" date="2013" name="New Phytol.">
        <title>Comparative genomic and transcriptomic analyses reveal the hemibiotrophic stage shift of Colletotrichum fungi.</title>
        <authorList>
            <person name="Gan P."/>
            <person name="Ikeda K."/>
            <person name="Irieda H."/>
            <person name="Narusaka M."/>
            <person name="O'Connell R.J."/>
            <person name="Narusaka Y."/>
            <person name="Takano Y."/>
            <person name="Kubo Y."/>
            <person name="Shirasu K."/>
        </authorList>
    </citation>
    <scope>NUCLEOTIDE SEQUENCE [LARGE SCALE GENOMIC DNA]</scope>
    <source>
        <strain evidence="3">104-T / ATCC 96160 / CBS 514.97 / LARS 414 / MAFF 240422</strain>
    </source>
</reference>
<feature type="region of interest" description="Disordered" evidence="1">
    <location>
        <begin position="314"/>
        <end position="340"/>
    </location>
</feature>
<evidence type="ECO:0008006" key="4">
    <source>
        <dbReference type="Google" id="ProtNLM"/>
    </source>
</evidence>
<accession>A0A484F7Q4</accession>
<feature type="region of interest" description="Disordered" evidence="1">
    <location>
        <begin position="184"/>
        <end position="243"/>
    </location>
</feature>
<feature type="region of interest" description="Disordered" evidence="1">
    <location>
        <begin position="471"/>
        <end position="502"/>
    </location>
</feature>
<feature type="compositionally biased region" description="Polar residues" evidence="1">
    <location>
        <begin position="184"/>
        <end position="211"/>
    </location>
</feature>
<feature type="compositionally biased region" description="Basic and acidic residues" evidence="1">
    <location>
        <begin position="224"/>
        <end position="235"/>
    </location>
</feature>
<organism evidence="2 3">
    <name type="scientific">Colletotrichum orbiculare (strain 104-T / ATCC 96160 / CBS 514.97 / LARS 414 / MAFF 240422)</name>
    <name type="common">Cucumber anthracnose fungus</name>
    <name type="synonym">Colletotrichum lagenarium</name>
    <dbReference type="NCBI Taxonomy" id="1213857"/>
    <lineage>
        <taxon>Eukaryota</taxon>
        <taxon>Fungi</taxon>
        <taxon>Dikarya</taxon>
        <taxon>Ascomycota</taxon>
        <taxon>Pezizomycotina</taxon>
        <taxon>Sordariomycetes</taxon>
        <taxon>Hypocreomycetidae</taxon>
        <taxon>Glomerellales</taxon>
        <taxon>Glomerellaceae</taxon>
        <taxon>Colletotrichum</taxon>
        <taxon>Colletotrichum orbiculare species complex</taxon>
    </lineage>
</organism>
<feature type="region of interest" description="Disordered" evidence="1">
    <location>
        <begin position="145"/>
        <end position="165"/>
    </location>
</feature>
<sequence length="577" mass="64481">MIETTTESYSRTDGFHEATLSARQHVSQQPLLSTATVQRVQQADVCLQTFNTKARNPVPPALSYSSDAVALSLDQEIAGKAGLTVDNCCEYEIGPCLSELRIMKSEGGDENGATGNTGLHNYQRLPAAGAQFRLERTKIEVPGHLVDSSQDLTDRHNISQSGGRDSSSIRLFFTGINFSDPINVTRCNNSSKKRSNTTAQQSQASNDSQLPSFKKQKQKSSVGSHEEAPKVKTDSQHQQTSTNRSEPIFLACPYYKMDPIKHLNCFKRFKLKRVKDVKQYLNRKHAAPENYCPRCWTIFEGRAQWDAHTRSTTCSGSAQRSEQLDVMTPGQQRDVAKRTDSTLTEPDQWFSIWKILFPEKEAPQSPYLGTEMQEIIWTVQHCWTANSHQIVKDLVAARRRVPTSGEFSVAVSGNEVIGDGGIHQYTKEVLTDAMNMLLRQVEGKMDGMDQLQSPWLPAQEPSEAVTNFDVGSEVSRDDESSSLAVPGLFTSQTRGTDGAGEYLFPSDTHSDYLLSADTYSLEPFPAFPDDISQTPRALTSLESFPMDPAEFEQLPNLFDEPFFNQETYSVDNEHEDW</sequence>
<keyword evidence="3" id="KW-1185">Reference proteome</keyword>
<dbReference type="OrthoDB" id="3521097at2759"/>
<gene>
    <name evidence="2" type="ORF">Cob_v013185</name>
</gene>
<reference evidence="3" key="2">
    <citation type="journal article" date="2019" name="Mol. Plant Microbe Interact.">
        <title>Genome sequence resources for four phytopathogenic fungi from the Colletotrichum orbiculare species complex.</title>
        <authorList>
            <person name="Gan P."/>
            <person name="Tsushima A."/>
            <person name="Narusaka M."/>
            <person name="Narusaka Y."/>
            <person name="Takano Y."/>
            <person name="Kubo Y."/>
            <person name="Shirasu K."/>
        </authorList>
    </citation>
    <scope>GENOME REANNOTATION</scope>
    <source>
        <strain evidence="3">104-T / ATCC 96160 / CBS 514.97 / LARS 414 / MAFF 240422</strain>
    </source>
</reference>
<protein>
    <recommendedName>
        <fullName evidence="4">Het and ankyrin domain protein</fullName>
    </recommendedName>
</protein>
<comment type="caution">
    <text evidence="2">The sequence shown here is derived from an EMBL/GenBank/DDBJ whole genome shotgun (WGS) entry which is preliminary data.</text>
</comment>
<evidence type="ECO:0000313" key="2">
    <source>
        <dbReference type="EMBL" id="TDZ13629.1"/>
    </source>
</evidence>
<proteinExistence type="predicted"/>
<dbReference type="PANTHER" id="PTHR38166:SF1">
    <property type="entry name" value="C2H2-TYPE DOMAIN-CONTAINING PROTEIN"/>
    <property type="match status" value="1"/>
</dbReference>
<name>A0A484F7Q4_COLOR</name>
<dbReference type="PANTHER" id="PTHR38166">
    <property type="entry name" value="C2H2-TYPE DOMAIN-CONTAINING PROTEIN-RELATED"/>
    <property type="match status" value="1"/>
</dbReference>
<dbReference type="Proteomes" id="UP000014480">
    <property type="component" value="Unassembled WGS sequence"/>
</dbReference>
<evidence type="ECO:0000256" key="1">
    <source>
        <dbReference type="SAM" id="MobiDB-lite"/>
    </source>
</evidence>
<evidence type="ECO:0000313" key="3">
    <source>
        <dbReference type="Proteomes" id="UP000014480"/>
    </source>
</evidence>